<dbReference type="PANTHER" id="PTHR35529:SF2">
    <property type="entry name" value="SPORULATION PROTEIN YTAF-RELATED"/>
    <property type="match status" value="1"/>
</dbReference>
<feature type="transmembrane region" description="Helical" evidence="5">
    <location>
        <begin position="6"/>
        <end position="26"/>
    </location>
</feature>
<feature type="transmembrane region" description="Helical" evidence="5">
    <location>
        <begin position="33"/>
        <end position="52"/>
    </location>
</feature>
<keyword evidence="1" id="KW-1003">Cell membrane</keyword>
<keyword evidence="4 5" id="KW-0472">Membrane</keyword>
<evidence type="ECO:0000256" key="5">
    <source>
        <dbReference type="SAM" id="Phobius"/>
    </source>
</evidence>
<gene>
    <name evidence="6" type="ORF">P3F81_00130</name>
</gene>
<evidence type="ECO:0000313" key="6">
    <source>
        <dbReference type="EMBL" id="WIW70776.1"/>
    </source>
</evidence>
<dbReference type="Pfam" id="PF02659">
    <property type="entry name" value="Mntp"/>
    <property type="match status" value="1"/>
</dbReference>
<feature type="transmembrane region" description="Helical" evidence="5">
    <location>
        <begin position="64"/>
        <end position="83"/>
    </location>
</feature>
<reference evidence="6" key="1">
    <citation type="submission" date="2023-03" db="EMBL/GenBank/DDBJ databases">
        <title>Selenobaculum gbiensis gen. nov. sp. nov., a new bacterium isolated from the gut microbiota of IBD patient.</title>
        <authorList>
            <person name="Yeo S."/>
            <person name="Park H."/>
            <person name="Huh C.S."/>
        </authorList>
    </citation>
    <scope>NUCLEOTIDE SEQUENCE</scope>
    <source>
        <strain evidence="6">ICN-92133</strain>
    </source>
</reference>
<dbReference type="KEGG" id="sgbi:P3F81_00130"/>
<organism evidence="6 7">
    <name type="scientific">Selenobaculum gibii</name>
    <dbReference type="NCBI Taxonomy" id="3054208"/>
    <lineage>
        <taxon>Bacteria</taxon>
        <taxon>Bacillati</taxon>
        <taxon>Bacillota</taxon>
        <taxon>Negativicutes</taxon>
        <taxon>Selenomonadales</taxon>
        <taxon>Selenomonadaceae</taxon>
        <taxon>Selenobaculum</taxon>
    </lineage>
</organism>
<dbReference type="EMBL" id="CP120678">
    <property type="protein sequence ID" value="WIW70776.1"/>
    <property type="molecule type" value="Genomic_DNA"/>
</dbReference>
<dbReference type="RefSeq" id="WP_309320504.1">
    <property type="nucleotide sequence ID" value="NZ_CP120678.1"/>
</dbReference>
<evidence type="ECO:0000313" key="7">
    <source>
        <dbReference type="Proteomes" id="UP001243623"/>
    </source>
</evidence>
<keyword evidence="2 5" id="KW-0812">Transmembrane</keyword>
<dbReference type="AlphaFoldDB" id="A0A9Y2AJ55"/>
<name>A0A9Y2AJ55_9FIRM</name>
<protein>
    <submittedName>
        <fullName evidence="6">Manganese efflux pump</fullName>
    </submittedName>
</protein>
<feature type="transmembrane region" description="Helical" evidence="5">
    <location>
        <begin position="131"/>
        <end position="152"/>
    </location>
</feature>
<evidence type="ECO:0000256" key="4">
    <source>
        <dbReference type="ARBA" id="ARBA00023136"/>
    </source>
</evidence>
<evidence type="ECO:0000256" key="3">
    <source>
        <dbReference type="ARBA" id="ARBA00022989"/>
    </source>
</evidence>
<evidence type="ECO:0000256" key="1">
    <source>
        <dbReference type="ARBA" id="ARBA00022475"/>
    </source>
</evidence>
<keyword evidence="3 5" id="KW-1133">Transmembrane helix</keyword>
<dbReference type="InterPro" id="IPR003810">
    <property type="entry name" value="Mntp/YtaF"/>
</dbReference>
<keyword evidence="7" id="KW-1185">Reference proteome</keyword>
<proteinExistence type="predicted"/>
<dbReference type="PANTHER" id="PTHR35529">
    <property type="entry name" value="MANGANESE EFFLUX PUMP MNTP-RELATED"/>
    <property type="match status" value="1"/>
</dbReference>
<evidence type="ECO:0000256" key="2">
    <source>
        <dbReference type="ARBA" id="ARBA00022692"/>
    </source>
</evidence>
<feature type="transmembrane region" description="Helical" evidence="5">
    <location>
        <begin position="158"/>
        <end position="178"/>
    </location>
</feature>
<sequence length="207" mass="22659">MDFSYLILIGITVSIDGFFAGMAYGIKKIKIPYASLLTIGLVNLFCTTIAIYSSLYLGHFINPIFATSISALLLILLGTINLLKEYISDLTDKTSDKFKITIPIGCLVINIMKKPECADVDHSLILNTREAILLGFALGIDNMTAAFAIGLMTTSPCYVPITLSVIQISLVWFGIIFAGKIAKDTWQKRTAYIPGIVLILMGILRIL</sequence>
<dbReference type="Proteomes" id="UP001243623">
    <property type="component" value="Chromosome"/>
</dbReference>
<accession>A0A9Y2AJ55</accession>